<dbReference type="GO" id="GO:0046718">
    <property type="term" value="P:symbiont entry into host cell"/>
    <property type="evidence" value="ECO:0007669"/>
    <property type="project" value="InterPro"/>
</dbReference>
<evidence type="ECO:0000256" key="1">
    <source>
        <dbReference type="ARBA" id="ARBA00004328"/>
    </source>
</evidence>
<dbReference type="InterPro" id="IPR006626">
    <property type="entry name" value="PbH1"/>
</dbReference>
<dbReference type="STRING" id="59843.A3958_04600"/>
<name>A0A163H1A9_9BACL</name>
<dbReference type="InterPro" id="IPR005068">
    <property type="entry name" value="Phage_lambda_Stf-r2"/>
</dbReference>
<keyword evidence="2" id="KW-0945">Host-virus interaction</keyword>
<gene>
    <name evidence="3" type="ORF">AWU65_04600</name>
</gene>
<accession>A0A163H1A9</accession>
<dbReference type="GO" id="GO:0019062">
    <property type="term" value="P:virion attachment to host cell"/>
    <property type="evidence" value="ECO:0007669"/>
    <property type="project" value="InterPro"/>
</dbReference>
<dbReference type="Proteomes" id="UP000076796">
    <property type="component" value="Unassembled WGS sequence"/>
</dbReference>
<dbReference type="InterPro" id="IPR011050">
    <property type="entry name" value="Pectin_lyase_fold/virulence"/>
</dbReference>
<evidence type="ECO:0000313" key="3">
    <source>
        <dbReference type="EMBL" id="KZS45260.1"/>
    </source>
</evidence>
<proteinExistence type="predicted"/>
<dbReference type="InterPro" id="IPR022441">
    <property type="entry name" value="Para_beta_helix_rpt-2"/>
</dbReference>
<keyword evidence="4" id="KW-1185">Reference proteome</keyword>
<evidence type="ECO:0000313" key="4">
    <source>
        <dbReference type="Proteomes" id="UP000076796"/>
    </source>
</evidence>
<dbReference type="EMBL" id="LWMH01000001">
    <property type="protein sequence ID" value="KZS45260.1"/>
    <property type="molecule type" value="Genomic_DNA"/>
</dbReference>
<organism evidence="3 4">
    <name type="scientific">Paenibacillus glucanolyticus</name>
    <dbReference type="NCBI Taxonomy" id="59843"/>
    <lineage>
        <taxon>Bacteria</taxon>
        <taxon>Bacillati</taxon>
        <taxon>Bacillota</taxon>
        <taxon>Bacilli</taxon>
        <taxon>Bacillales</taxon>
        <taxon>Paenibacillaceae</taxon>
        <taxon>Paenibacillus</taxon>
    </lineage>
</organism>
<dbReference type="Gene3D" id="2.160.20.10">
    <property type="entry name" value="Single-stranded right-handed beta-helix, Pectin lyase-like"/>
    <property type="match status" value="1"/>
</dbReference>
<comment type="subcellular location">
    <subcellularLocation>
        <location evidence="1">Virion</location>
    </subcellularLocation>
</comment>
<dbReference type="SUPFAM" id="SSF51126">
    <property type="entry name" value="Pectin lyase-like"/>
    <property type="match status" value="1"/>
</dbReference>
<sequence>MSSNTPNLGLLKKDPMVDGNETFNIETMLNENWDKVDEAVGNIKVPDASLTEKGIVQLSSATNGTRENVAATEKAVKAAYDEALAGKQYTDQRVNGINKAHVGLGNVENYGIASQAEAEAGTVENKYMTPMRTAQAIARRAIGQRSATIVIAASNATETSKKGADYVCTGVNDEDVINDAMYYGLPVGGGEVVLTEGAFVVGSRSIAIPSNTTFRGAGFGTIIKLRDNASNNVTLLTNEDTSSGNGGDITVCDLVLEGNTANNPTRGAGGLSFSNGEHFIIQRVLIRNMKHEILRVSDSRYNLILGNIIRNNSASSSNSVDLSSTGFSTVSNNIVADNGTTGVYGGNHLNITDNIFIGAYDAVDLRSTGTRVAGNLIFSSLRNGISIDSAASYNTVQNNTVRFSAQNGIRIHYQAQGNFVTNNDLYNSGSTAFFDQGTGTIITAGNRT</sequence>
<dbReference type="NCBIfam" id="TIGR03804">
    <property type="entry name" value="para_beta_helix"/>
    <property type="match status" value="1"/>
</dbReference>
<dbReference type="Pfam" id="PF03406">
    <property type="entry name" value="Phage_fiber_2"/>
    <property type="match status" value="1"/>
</dbReference>
<dbReference type="AlphaFoldDB" id="A0A163H1A9"/>
<reference evidence="3" key="1">
    <citation type="journal article" date="2016" name="Genome Announc.">
        <title>Draft genomes of two strains of Paenibacillus glucanolyticus with capability to degrade lignocellulose.</title>
        <authorList>
            <person name="Mathews S.L."/>
            <person name="Pawlak J."/>
            <person name="Grunden A.M."/>
        </authorList>
    </citation>
    <scope>NUCLEOTIDE SEQUENCE [LARGE SCALE GENOMIC DNA]</scope>
    <source>
        <strain evidence="3">SLM1</strain>
    </source>
</reference>
<dbReference type="InterPro" id="IPR051934">
    <property type="entry name" value="Phage_Tail_Fiber_Structural"/>
</dbReference>
<comment type="caution">
    <text evidence="3">The sequence shown here is derived from an EMBL/GenBank/DDBJ whole genome shotgun (WGS) entry which is preliminary data.</text>
</comment>
<dbReference type="PANTHER" id="PTHR35191:SF1">
    <property type="entry name" value="PROPHAGE SIDE TAIL FIBER PROTEIN HOMOLOG STFQ-RELATED"/>
    <property type="match status" value="1"/>
</dbReference>
<dbReference type="GeneID" id="97553497"/>
<evidence type="ECO:0000256" key="2">
    <source>
        <dbReference type="ARBA" id="ARBA00022581"/>
    </source>
</evidence>
<protein>
    <submittedName>
        <fullName evidence="3">Uncharacterized protein</fullName>
    </submittedName>
</protein>
<dbReference type="InterPro" id="IPR012334">
    <property type="entry name" value="Pectin_lyas_fold"/>
</dbReference>
<dbReference type="PANTHER" id="PTHR35191">
    <property type="entry name" value="PROPHAGE SIDE TAIL FIBER PROTEIN HOMOLOG STFQ-RELATED"/>
    <property type="match status" value="1"/>
</dbReference>
<dbReference type="SMART" id="SM00710">
    <property type="entry name" value="PbH1"/>
    <property type="match status" value="6"/>
</dbReference>
<dbReference type="RefSeq" id="WP_063477712.1">
    <property type="nucleotide sequence ID" value="NZ_CP147845.1"/>
</dbReference>
<dbReference type="OrthoDB" id="1958147at2"/>